<dbReference type="AlphaFoldDB" id="A0A2S6GW64"/>
<comment type="caution">
    <text evidence="1">The sequence shown here is derived from an EMBL/GenBank/DDBJ whole genome shotgun (WGS) entry which is preliminary data.</text>
</comment>
<evidence type="ECO:0000313" key="1">
    <source>
        <dbReference type="EMBL" id="PPK69436.1"/>
    </source>
</evidence>
<reference evidence="1 2" key="1">
    <citation type="submission" date="2018-02" db="EMBL/GenBank/DDBJ databases">
        <title>Genomic Encyclopedia of Archaeal and Bacterial Type Strains, Phase II (KMG-II): from individual species to whole genera.</title>
        <authorList>
            <person name="Goeker M."/>
        </authorList>
    </citation>
    <scope>NUCLEOTIDE SEQUENCE [LARGE SCALE GENOMIC DNA]</scope>
    <source>
        <strain evidence="1 2">YU 961-1</strain>
    </source>
</reference>
<dbReference type="EMBL" id="PTIX01000003">
    <property type="protein sequence ID" value="PPK69436.1"/>
    <property type="molecule type" value="Genomic_DNA"/>
</dbReference>
<dbReference type="RefSeq" id="WP_104477895.1">
    <property type="nucleotide sequence ID" value="NZ_CP154825.1"/>
</dbReference>
<proteinExistence type="predicted"/>
<dbReference type="InterPro" id="IPR016181">
    <property type="entry name" value="Acyl_CoA_acyltransferase"/>
</dbReference>
<sequence>MDLAIVTLAERPDLAPWMTAFPGGWPEFMKHDPTSGFYYNAVSEYYAEYVLLAYDRADPDRAVAQAYSVPVHWEDDLPPDGWDRVILRAALDRLAGRAANLVSAIEISIRPDLRGSGLSGVLLGAMRDNTRRLGFDTLVAPVRPSAKAAHQDVPMTEYAHRTRDDGLPFDPWLRVHVRAGGVLESVAPTSMTIAGTLAQWRDWTGLPFDETGPVAVPGALVPVNCAVEHDYAVYVEPNVWIRHRT</sequence>
<dbReference type="OrthoDB" id="342444at2"/>
<gene>
    <name evidence="1" type="ORF">CLV40_10342</name>
</gene>
<dbReference type="Proteomes" id="UP000239203">
    <property type="component" value="Unassembled WGS sequence"/>
</dbReference>
<evidence type="ECO:0000313" key="2">
    <source>
        <dbReference type="Proteomes" id="UP000239203"/>
    </source>
</evidence>
<keyword evidence="2" id="KW-1185">Reference proteome</keyword>
<evidence type="ECO:0008006" key="3">
    <source>
        <dbReference type="Google" id="ProtNLM"/>
    </source>
</evidence>
<accession>A0A2S6GW64</accession>
<protein>
    <recommendedName>
        <fullName evidence="3">N-acetyltransferase</fullName>
    </recommendedName>
</protein>
<dbReference type="SUPFAM" id="SSF55729">
    <property type="entry name" value="Acyl-CoA N-acyltransferases (Nat)"/>
    <property type="match status" value="1"/>
</dbReference>
<name>A0A2S6GW64_9PSEU</name>
<organism evidence="1 2">
    <name type="scientific">Actinokineospora auranticolor</name>
    <dbReference type="NCBI Taxonomy" id="155976"/>
    <lineage>
        <taxon>Bacteria</taxon>
        <taxon>Bacillati</taxon>
        <taxon>Actinomycetota</taxon>
        <taxon>Actinomycetes</taxon>
        <taxon>Pseudonocardiales</taxon>
        <taxon>Pseudonocardiaceae</taxon>
        <taxon>Actinokineospora</taxon>
    </lineage>
</organism>
<dbReference type="Gene3D" id="3.40.630.30">
    <property type="match status" value="1"/>
</dbReference>